<accession>A0A8W8K373</accession>
<dbReference type="PRINTS" id="PR00259">
    <property type="entry name" value="TMFOUR"/>
</dbReference>
<keyword evidence="9" id="KW-1185">Reference proteome</keyword>
<reference evidence="8" key="1">
    <citation type="submission" date="2022-08" db="UniProtKB">
        <authorList>
            <consortium name="EnsemblMetazoa"/>
        </authorList>
    </citation>
    <scope>IDENTIFICATION</scope>
    <source>
        <strain evidence="8">05x7-T-G4-1.051#20</strain>
    </source>
</reference>
<evidence type="ECO:0000313" key="9">
    <source>
        <dbReference type="Proteomes" id="UP000005408"/>
    </source>
</evidence>
<keyword evidence="6 7" id="KW-0472">Membrane</keyword>
<feature type="transmembrane region" description="Helical" evidence="7">
    <location>
        <begin position="436"/>
        <end position="460"/>
    </location>
</feature>
<dbReference type="Proteomes" id="UP000005408">
    <property type="component" value="Unassembled WGS sequence"/>
</dbReference>
<dbReference type="Gene3D" id="2.60.120.620">
    <property type="entry name" value="q2cbj1_9rhob like domain"/>
    <property type="match status" value="1"/>
</dbReference>
<organism evidence="8 9">
    <name type="scientific">Magallana gigas</name>
    <name type="common">Pacific oyster</name>
    <name type="synonym">Crassostrea gigas</name>
    <dbReference type="NCBI Taxonomy" id="29159"/>
    <lineage>
        <taxon>Eukaryota</taxon>
        <taxon>Metazoa</taxon>
        <taxon>Spiralia</taxon>
        <taxon>Lophotrochozoa</taxon>
        <taxon>Mollusca</taxon>
        <taxon>Bivalvia</taxon>
        <taxon>Autobranchia</taxon>
        <taxon>Pteriomorphia</taxon>
        <taxon>Ostreida</taxon>
        <taxon>Ostreoidea</taxon>
        <taxon>Ostreidae</taxon>
        <taxon>Magallana</taxon>
    </lineage>
</organism>
<name>A0A8W8K373_MAGGI</name>
<comment type="cofactor">
    <cofactor evidence="1">
        <name>Fe cation</name>
        <dbReference type="ChEBI" id="CHEBI:24875"/>
    </cofactor>
</comment>
<evidence type="ECO:0000256" key="1">
    <source>
        <dbReference type="ARBA" id="ARBA00001962"/>
    </source>
</evidence>
<dbReference type="Pfam" id="PF00335">
    <property type="entry name" value="Tetraspanin"/>
    <property type="match status" value="1"/>
</dbReference>
<feature type="transmembrane region" description="Helical" evidence="7">
    <location>
        <begin position="591"/>
        <end position="617"/>
    </location>
</feature>
<dbReference type="PANTHER" id="PTHR20883">
    <property type="entry name" value="PHYTANOYL-COA DIOXYGENASE DOMAIN CONTAINING 1"/>
    <property type="match status" value="1"/>
</dbReference>
<keyword evidence="5 7" id="KW-1133">Transmembrane helix</keyword>
<dbReference type="EnsemblMetazoa" id="G22238.5">
    <property type="protein sequence ID" value="G22238.5:cds"/>
    <property type="gene ID" value="G22238"/>
</dbReference>
<protein>
    <recommendedName>
        <fullName evidence="10">Tetraspanin</fullName>
    </recommendedName>
</protein>
<evidence type="ECO:0000256" key="7">
    <source>
        <dbReference type="SAM" id="Phobius"/>
    </source>
</evidence>
<evidence type="ECO:0000256" key="5">
    <source>
        <dbReference type="ARBA" id="ARBA00022989"/>
    </source>
</evidence>
<sequence>MDSTEFEYPGMTSESHPECFNKEAMPAQPKEKKPGQLPEHLVKQFFEEGYILIEDFFDVKKELDPVREAINTLVDDLAKKLYDAGKIKKLYKDLGFFERLTKIEAEFPGANIILHKTGKLPQAFRDLWANDRLLNVIEQLIGPDIATSPVWNLRTKTPKNNATIVPWHQDSGYFDNQSYNVLIPTAWIPLLDTDEFNGGMQVAKKGHRTGRVATHQCCWGNTWYVMLEEEEMKKTLGVDMDKDVITCPVPYGGMLLFNNLTPHRSLPNISNQIRWALDLRWQRPDQPFGLYGLKDGLLLRKDGKTVEPDWEKFESVDRTTVQKMSVEGFVDVIVDEEFDTTIQGIMGCGNCCSKFFLVVFNTFFLLFGAACLSLGIYVLVDKNQILVLTRSVDTDSLDVPSLLESAAYALIAGGGFVFLVAFLGCCGAMKRDKCMLTVYAIIVGLIFAVEAAACILAVVYKSDFDKYAKGNLNTLMQTRYRGPYDTSDFLSLAFDLTFILLECCGIESGSEFNSTVTNWNTTYVYQSGGSYTVATATIPLTCCEFSNKDAFPTDVTTFYNSMTNNQCPINQANSYYNQGCYDQLQSKFESYLYILIGIAAGVGLLQLIGIVAACCLLKKDSDVDDEDGLKKAAKA</sequence>
<comment type="subcellular location">
    <subcellularLocation>
        <location evidence="2">Membrane</location>
        <topology evidence="2">Multi-pass membrane protein</topology>
    </subcellularLocation>
</comment>
<dbReference type="SUPFAM" id="SSF51197">
    <property type="entry name" value="Clavaminate synthase-like"/>
    <property type="match status" value="1"/>
</dbReference>
<feature type="transmembrane region" description="Helical" evidence="7">
    <location>
        <begin position="355"/>
        <end position="380"/>
    </location>
</feature>
<keyword evidence="4 7" id="KW-0812">Transmembrane</keyword>
<dbReference type="InterPro" id="IPR018503">
    <property type="entry name" value="Tetraspanin_CS"/>
</dbReference>
<evidence type="ECO:0000256" key="3">
    <source>
        <dbReference type="ARBA" id="ARBA00006840"/>
    </source>
</evidence>
<comment type="similarity">
    <text evidence="3">Belongs to the tetraspanin (TM4SF) family.</text>
</comment>
<dbReference type="InterPro" id="IPR018499">
    <property type="entry name" value="Tetraspanin/Peripherin"/>
</dbReference>
<dbReference type="GO" id="GO:0016020">
    <property type="term" value="C:membrane"/>
    <property type="evidence" value="ECO:0007669"/>
    <property type="project" value="UniProtKB-SubCell"/>
</dbReference>
<evidence type="ECO:0000256" key="2">
    <source>
        <dbReference type="ARBA" id="ARBA00004141"/>
    </source>
</evidence>
<evidence type="ECO:0000256" key="4">
    <source>
        <dbReference type="ARBA" id="ARBA00022692"/>
    </source>
</evidence>
<dbReference type="PANTHER" id="PTHR20883:SF14">
    <property type="entry name" value="PHYTANOYL-COA DIOXYGENASE"/>
    <property type="match status" value="1"/>
</dbReference>
<proteinExistence type="inferred from homology"/>
<evidence type="ECO:0000313" key="8">
    <source>
        <dbReference type="EnsemblMetazoa" id="G22238.5:cds"/>
    </source>
</evidence>
<evidence type="ECO:0008006" key="10">
    <source>
        <dbReference type="Google" id="ProtNLM"/>
    </source>
</evidence>
<feature type="transmembrane region" description="Helical" evidence="7">
    <location>
        <begin position="406"/>
        <end position="429"/>
    </location>
</feature>
<evidence type="ECO:0000256" key="6">
    <source>
        <dbReference type="ARBA" id="ARBA00023136"/>
    </source>
</evidence>
<dbReference type="Pfam" id="PF05721">
    <property type="entry name" value="PhyH"/>
    <property type="match status" value="1"/>
</dbReference>
<dbReference type="InterPro" id="IPR008775">
    <property type="entry name" value="Phytyl_CoA_dOase-like"/>
</dbReference>
<dbReference type="PROSITE" id="PS00421">
    <property type="entry name" value="TM4_1"/>
    <property type="match status" value="1"/>
</dbReference>
<dbReference type="AlphaFoldDB" id="A0A8W8K373"/>